<dbReference type="InterPro" id="IPR056513">
    <property type="entry name" value="INO80F"/>
</dbReference>
<keyword evidence="6" id="KW-1185">Reference proteome</keyword>
<sequence length="80" mass="9056">MPTPPPGSGRMTLNVGLAAGAEDLKYQAKYKELKRKVKEIESDNDKLHFKVLQAKRSIQRMKLERASVSFDALNFCPFLC</sequence>
<evidence type="ECO:0000259" key="4">
    <source>
        <dbReference type="Pfam" id="PF24245"/>
    </source>
</evidence>
<comment type="subcellular location">
    <subcellularLocation>
        <location evidence="1">Nucleus</location>
    </subcellularLocation>
</comment>
<evidence type="ECO:0000256" key="1">
    <source>
        <dbReference type="ARBA" id="ARBA00004123"/>
    </source>
</evidence>
<feature type="coiled-coil region" evidence="3">
    <location>
        <begin position="23"/>
        <end position="50"/>
    </location>
</feature>
<accession>A0AAW0ED19</accession>
<dbReference type="EMBL" id="JAWWNJ010000002">
    <property type="protein sequence ID" value="KAK7062006.1"/>
    <property type="molecule type" value="Genomic_DNA"/>
</dbReference>
<keyword evidence="2" id="KW-0539">Nucleus</keyword>
<gene>
    <name evidence="5" type="ORF">R3P38DRAFT_2832838</name>
</gene>
<evidence type="ECO:0000256" key="2">
    <source>
        <dbReference type="ARBA" id="ARBA00023242"/>
    </source>
</evidence>
<keyword evidence="3" id="KW-0175">Coiled coil</keyword>
<dbReference type="Proteomes" id="UP001362999">
    <property type="component" value="Unassembled WGS sequence"/>
</dbReference>
<evidence type="ECO:0000313" key="5">
    <source>
        <dbReference type="EMBL" id="KAK7062006.1"/>
    </source>
</evidence>
<comment type="caution">
    <text evidence="5">The sequence shown here is derived from an EMBL/GenBank/DDBJ whole genome shotgun (WGS) entry which is preliminary data.</text>
</comment>
<reference evidence="5 6" key="1">
    <citation type="journal article" date="2024" name="J Genomics">
        <title>Draft genome sequencing and assembly of Favolaschia claudopus CIRM-BRFM 2984 isolated from oak limbs.</title>
        <authorList>
            <person name="Navarro D."/>
            <person name="Drula E."/>
            <person name="Chaduli D."/>
            <person name="Cazenave R."/>
            <person name="Ahrendt S."/>
            <person name="Wang J."/>
            <person name="Lipzen A."/>
            <person name="Daum C."/>
            <person name="Barry K."/>
            <person name="Grigoriev I.V."/>
            <person name="Favel A."/>
            <person name="Rosso M.N."/>
            <person name="Martin F."/>
        </authorList>
    </citation>
    <scope>NUCLEOTIDE SEQUENCE [LARGE SCALE GENOMIC DNA]</scope>
    <source>
        <strain evidence="5 6">CIRM-BRFM 2984</strain>
    </source>
</reference>
<dbReference type="Pfam" id="PF24245">
    <property type="entry name" value="INO80F"/>
    <property type="match status" value="1"/>
</dbReference>
<name>A0AAW0ED19_9AGAR</name>
<evidence type="ECO:0000256" key="3">
    <source>
        <dbReference type="SAM" id="Coils"/>
    </source>
</evidence>
<organism evidence="5 6">
    <name type="scientific">Favolaschia claudopus</name>
    <dbReference type="NCBI Taxonomy" id="2862362"/>
    <lineage>
        <taxon>Eukaryota</taxon>
        <taxon>Fungi</taxon>
        <taxon>Dikarya</taxon>
        <taxon>Basidiomycota</taxon>
        <taxon>Agaricomycotina</taxon>
        <taxon>Agaricomycetes</taxon>
        <taxon>Agaricomycetidae</taxon>
        <taxon>Agaricales</taxon>
        <taxon>Marasmiineae</taxon>
        <taxon>Mycenaceae</taxon>
        <taxon>Favolaschia</taxon>
    </lineage>
</organism>
<proteinExistence type="predicted"/>
<dbReference type="AlphaFoldDB" id="A0AAW0ED19"/>
<evidence type="ECO:0000313" key="6">
    <source>
        <dbReference type="Proteomes" id="UP001362999"/>
    </source>
</evidence>
<protein>
    <recommendedName>
        <fullName evidence="4">INO80 complex subunit F domain-containing protein</fullName>
    </recommendedName>
</protein>
<dbReference type="GO" id="GO:0005634">
    <property type="term" value="C:nucleus"/>
    <property type="evidence" value="ECO:0007669"/>
    <property type="project" value="UniProtKB-SubCell"/>
</dbReference>
<feature type="domain" description="INO80 complex subunit F" evidence="4">
    <location>
        <begin position="26"/>
        <end position="66"/>
    </location>
</feature>